<sequence length="964" mass="109187">MNVVNTGRHRKITENDFEIRRPGQYKVPRVKKSQSDIKQTNSDNQSKNVTNDGSIVRSRLVCRSDLLTSGDKIKVISDVETESVLKWTTSSSTSRQIIHTNSSKLPTSMENDSNFVPKYDISQQIEDLIVKSNTPRQLIKTASSVNSTSVPVVSQGLRNKLRNPKLTKISDNRKEITNTVILGLTEGRGSAQGEIGLAAIDLKRPVLILSQISDTQTYMNTINKINILNPAEILIPKTFMDQMQGTLLFNTIKNHFPLSSIITVSRKHFCENDGKLYLKNSVIPECALTLEQVLPKFYAVSAAAALLKHIEFNHNVTFSSNTLNIEYKGIEKSMFIDPNSALRLELVLNSSLNSKNTLYDVLNHCITVGGERRLRSSILQPSSDIQLIHNRQEAVEEILNNQEQYLTLLKNVIQKFTDVEQLYWLCTKVSKNTQHMSKLQGNYTLLLKTTLIALPSLVDILKPFKSEFISDIRKKLSCSGYSKMLEIIETTINKESTRSKGFSQSQFQRCFAIKSNLNPLLDVARTIYSELIKEFHDKVKVLGEQLGTEHLFLQNSNKRGFHVQVELKNLKNFNVKHPPSICKNVECIKNLVKFTTEDLIVLNIRITQVLNEVESLTNAMLFEMLKELRNYMSCIYDLCNSVAELDLIFSFAHYSMRSGLIRPKFGEYMSVKNSKHPILDLINSVVPVENDIFASTDKNLSIITGPNMGGKSIYIRQVALLQVIAQIGCFVPATEAQFRICDRLFTRIAFGDSIESNASTWVLEIKELNGILPSLTRHSLVIIDELCRATSCEEGSSLAWAICEHIMQSCAFIFFATHNIFITKLQDLYCNVLNYHMEALFSSSGLSYTYKLRSGVTNIDDYGLTLARDVKMPEYLVEHAIQIEKCLRQTKIALPNNPSNEADLILDDCIQKLLFMKDNNTLDILDMKLAVSQMMDELKENRKKKMNPLMELISSDDESFTEII</sequence>
<feature type="region of interest" description="Disordered" evidence="6">
    <location>
        <begin position="27"/>
        <end position="51"/>
    </location>
</feature>
<dbReference type="InterPro" id="IPR011184">
    <property type="entry name" value="DNA_mismatch_repair_Msh2"/>
</dbReference>
<dbReference type="OrthoDB" id="10252754at2759"/>
<dbReference type="InterPro" id="IPR007861">
    <property type="entry name" value="DNA_mismatch_repair_MutS_clamp"/>
</dbReference>
<dbReference type="GO" id="GO:0007131">
    <property type="term" value="P:reciprocal meiotic recombination"/>
    <property type="evidence" value="ECO:0007669"/>
    <property type="project" value="TreeGrafter"/>
</dbReference>
<feature type="domain" description="DNA mismatch repair protein MutS core" evidence="7">
    <location>
        <begin position="353"/>
        <end position="682"/>
    </location>
</feature>
<accession>A0A2S2R9Z9</accession>
<dbReference type="GO" id="GO:0030983">
    <property type="term" value="F:mismatched DNA binding"/>
    <property type="evidence" value="ECO:0007669"/>
    <property type="project" value="InterPro"/>
</dbReference>
<dbReference type="FunFam" id="3.40.50.300:FF:000870">
    <property type="entry name" value="MutS protein homolog 4"/>
    <property type="match status" value="1"/>
</dbReference>
<dbReference type="PANTHER" id="PTHR11361">
    <property type="entry name" value="DNA MISMATCH REPAIR PROTEIN MUTS FAMILY MEMBER"/>
    <property type="match status" value="1"/>
</dbReference>
<evidence type="ECO:0000256" key="3">
    <source>
        <dbReference type="ARBA" id="ARBA00022840"/>
    </source>
</evidence>
<feature type="compositionally biased region" description="Polar residues" evidence="6">
    <location>
        <begin position="36"/>
        <end position="51"/>
    </location>
</feature>
<dbReference type="SUPFAM" id="SSF48334">
    <property type="entry name" value="DNA repair protein MutS, domain III"/>
    <property type="match status" value="1"/>
</dbReference>
<dbReference type="Gene3D" id="3.40.50.300">
    <property type="entry name" value="P-loop containing nucleotide triphosphate hydrolases"/>
    <property type="match status" value="1"/>
</dbReference>
<dbReference type="Pfam" id="PF05188">
    <property type="entry name" value="MutS_II"/>
    <property type="match status" value="1"/>
</dbReference>
<dbReference type="PIRSF" id="PIRSF005813">
    <property type="entry name" value="MSH2"/>
    <property type="match status" value="1"/>
</dbReference>
<keyword evidence="5" id="KW-0469">Meiosis</keyword>
<dbReference type="Pfam" id="PF00488">
    <property type="entry name" value="MutS_V"/>
    <property type="match status" value="1"/>
</dbReference>
<organism evidence="9">
    <name type="scientific">Sipha flava</name>
    <name type="common">yellow sugarcane aphid</name>
    <dbReference type="NCBI Taxonomy" id="143950"/>
    <lineage>
        <taxon>Eukaryota</taxon>
        <taxon>Metazoa</taxon>
        <taxon>Ecdysozoa</taxon>
        <taxon>Arthropoda</taxon>
        <taxon>Hexapoda</taxon>
        <taxon>Insecta</taxon>
        <taxon>Pterygota</taxon>
        <taxon>Neoptera</taxon>
        <taxon>Paraneoptera</taxon>
        <taxon>Hemiptera</taxon>
        <taxon>Sternorrhyncha</taxon>
        <taxon>Aphidomorpha</taxon>
        <taxon>Aphidoidea</taxon>
        <taxon>Aphididae</taxon>
        <taxon>Sipha</taxon>
    </lineage>
</organism>
<keyword evidence="2" id="KW-0547">Nucleotide-binding</keyword>
<protein>
    <submittedName>
        <fullName evidence="9">MutS 4</fullName>
    </submittedName>
</protein>
<dbReference type="Gene3D" id="3.30.420.110">
    <property type="entry name" value="MutS, connector domain"/>
    <property type="match status" value="1"/>
</dbReference>
<name>A0A2S2R9Z9_9HEMI</name>
<evidence type="ECO:0000256" key="6">
    <source>
        <dbReference type="SAM" id="MobiDB-lite"/>
    </source>
</evidence>
<keyword evidence="3" id="KW-0067">ATP-binding</keyword>
<dbReference type="PANTHER" id="PTHR11361:SF21">
    <property type="entry name" value="MUTS PROTEIN HOMOLOG 4"/>
    <property type="match status" value="1"/>
</dbReference>
<dbReference type="SUPFAM" id="SSF52540">
    <property type="entry name" value="P-loop containing nucleoside triphosphate hydrolases"/>
    <property type="match status" value="1"/>
</dbReference>
<gene>
    <name evidence="9" type="primary">MSH4</name>
    <name evidence="9" type="ORF">g.116460</name>
</gene>
<proteinExistence type="inferred from homology"/>
<dbReference type="Pfam" id="PF05190">
    <property type="entry name" value="MutS_IV"/>
    <property type="match status" value="1"/>
</dbReference>
<dbReference type="InterPro" id="IPR036678">
    <property type="entry name" value="MutS_con_dom_sf"/>
</dbReference>
<evidence type="ECO:0000313" key="9">
    <source>
        <dbReference type="EMBL" id="MBY86871.1"/>
    </source>
</evidence>
<dbReference type="SMART" id="SM00533">
    <property type="entry name" value="MUTSd"/>
    <property type="match status" value="1"/>
</dbReference>
<evidence type="ECO:0000259" key="7">
    <source>
        <dbReference type="SMART" id="SM00533"/>
    </source>
</evidence>
<evidence type="ECO:0000259" key="8">
    <source>
        <dbReference type="SMART" id="SM00534"/>
    </source>
</evidence>
<dbReference type="InterPro" id="IPR000432">
    <property type="entry name" value="DNA_mismatch_repair_MutS_C"/>
</dbReference>
<comment type="similarity">
    <text evidence="1">Belongs to the DNA mismatch repair MutS family.</text>
</comment>
<dbReference type="InterPro" id="IPR045076">
    <property type="entry name" value="MutS"/>
</dbReference>
<dbReference type="Pfam" id="PF05192">
    <property type="entry name" value="MutS_III"/>
    <property type="match status" value="1"/>
</dbReference>
<dbReference type="GO" id="GO:0006298">
    <property type="term" value="P:mismatch repair"/>
    <property type="evidence" value="ECO:0007669"/>
    <property type="project" value="InterPro"/>
</dbReference>
<dbReference type="SMART" id="SM00534">
    <property type="entry name" value="MUTSac"/>
    <property type="match status" value="1"/>
</dbReference>
<dbReference type="GO" id="GO:0140664">
    <property type="term" value="F:ATP-dependent DNA damage sensor activity"/>
    <property type="evidence" value="ECO:0007669"/>
    <property type="project" value="InterPro"/>
</dbReference>
<evidence type="ECO:0000256" key="2">
    <source>
        <dbReference type="ARBA" id="ARBA00022741"/>
    </source>
</evidence>
<dbReference type="FunFam" id="3.30.420.110:FF:000003">
    <property type="entry name" value="mutS protein homolog 4"/>
    <property type="match status" value="1"/>
</dbReference>
<dbReference type="InterPro" id="IPR036187">
    <property type="entry name" value="DNA_mismatch_repair_MutS_sf"/>
</dbReference>
<keyword evidence="4" id="KW-0238">DNA-binding</keyword>
<dbReference type="InterPro" id="IPR007696">
    <property type="entry name" value="DNA_mismatch_repair_MutS_core"/>
</dbReference>
<dbReference type="AlphaFoldDB" id="A0A2S2R9Z9"/>
<dbReference type="EMBL" id="GGMS01017668">
    <property type="protein sequence ID" value="MBY86871.1"/>
    <property type="molecule type" value="Transcribed_RNA"/>
</dbReference>
<evidence type="ECO:0000256" key="1">
    <source>
        <dbReference type="ARBA" id="ARBA00006271"/>
    </source>
</evidence>
<evidence type="ECO:0000256" key="4">
    <source>
        <dbReference type="ARBA" id="ARBA00023125"/>
    </source>
</evidence>
<dbReference type="InterPro" id="IPR027417">
    <property type="entry name" value="P-loop_NTPase"/>
</dbReference>
<evidence type="ECO:0000256" key="5">
    <source>
        <dbReference type="ARBA" id="ARBA00023254"/>
    </source>
</evidence>
<dbReference type="Gene3D" id="1.10.1420.10">
    <property type="match status" value="2"/>
</dbReference>
<reference evidence="9" key="1">
    <citation type="submission" date="2018-04" db="EMBL/GenBank/DDBJ databases">
        <title>Transcriptome assembly of Sipha flava.</title>
        <authorList>
            <person name="Scully E.D."/>
            <person name="Geib S.M."/>
            <person name="Palmer N.A."/>
            <person name="Koch K."/>
            <person name="Bradshaw J."/>
            <person name="Heng-Moss T."/>
            <person name="Sarath G."/>
        </authorList>
    </citation>
    <scope>NUCLEOTIDE SEQUENCE</scope>
</reference>
<dbReference type="GO" id="GO:0005524">
    <property type="term" value="F:ATP binding"/>
    <property type="evidence" value="ECO:0007669"/>
    <property type="project" value="UniProtKB-KW"/>
</dbReference>
<dbReference type="GO" id="GO:0005634">
    <property type="term" value="C:nucleus"/>
    <property type="evidence" value="ECO:0007669"/>
    <property type="project" value="TreeGrafter"/>
</dbReference>
<feature type="domain" description="DNA mismatch repair proteins mutS family" evidence="8">
    <location>
        <begin position="698"/>
        <end position="885"/>
    </location>
</feature>
<dbReference type="InterPro" id="IPR007860">
    <property type="entry name" value="DNA_mmatch_repair_MutS_con_dom"/>
</dbReference>